<keyword evidence="1" id="KW-0547">Nucleotide-binding</keyword>
<accession>A0A109ULG1</accession>
<keyword evidence="2" id="KW-1185">Reference proteome</keyword>
<dbReference type="RefSeq" id="WP_162492492.1">
    <property type="nucleotide sequence ID" value="NZ_CP014226.1"/>
</dbReference>
<reference evidence="1 2" key="1">
    <citation type="journal article" date="2016" name="Genome Announc.">
        <title>Draft Genome Sequence of 'Halomonas chromatireducens' Strain AGD 8-3, a Haloalkaliphilic Chromate- and Selenite-Reducing Gammaproteobacterium.</title>
        <authorList>
            <person name="Sharko F.S."/>
            <person name="Shapovalova A.A."/>
            <person name="Tsygankova S.V."/>
            <person name="Komova A.V."/>
            <person name="Boulygina E.S."/>
            <person name="Teslyuk A.B."/>
            <person name="Gotovtsev P.M."/>
            <person name="Namsaraev Z.B."/>
            <person name="Khijniak T.V."/>
            <person name="Nedoluzhko A.V."/>
            <person name="Vasilov R.G."/>
        </authorList>
    </citation>
    <scope>NUCLEOTIDE SEQUENCE [LARGE SCALE GENOMIC DNA]</scope>
    <source>
        <strain evidence="1 2">AGD 8-3</strain>
    </source>
</reference>
<dbReference type="Proteomes" id="UP000063387">
    <property type="component" value="Chromosome"/>
</dbReference>
<name>A0A109ULG1_9GAMM</name>
<organism evidence="1 2">
    <name type="scientific">Halomonas chromatireducens</name>
    <dbReference type="NCBI Taxonomy" id="507626"/>
    <lineage>
        <taxon>Bacteria</taxon>
        <taxon>Pseudomonadati</taxon>
        <taxon>Pseudomonadota</taxon>
        <taxon>Gammaproteobacteria</taxon>
        <taxon>Oceanospirillales</taxon>
        <taxon>Halomonadaceae</taxon>
        <taxon>Halomonas</taxon>
    </lineage>
</organism>
<dbReference type="GO" id="GO:0016787">
    <property type="term" value="F:hydrolase activity"/>
    <property type="evidence" value="ECO:0007669"/>
    <property type="project" value="UniProtKB-KW"/>
</dbReference>
<dbReference type="AlphaFoldDB" id="A0A109ULG1"/>
<keyword evidence="1" id="KW-0067">ATP-binding</keyword>
<protein>
    <submittedName>
        <fullName evidence="1">ATP-dependent DNA helicase RecG</fullName>
        <ecNumber evidence="1">3.6.4.12</ecNumber>
    </submittedName>
</protein>
<dbReference type="GO" id="GO:0003678">
    <property type="term" value="F:DNA helicase activity"/>
    <property type="evidence" value="ECO:0007669"/>
    <property type="project" value="UniProtKB-EC"/>
</dbReference>
<dbReference type="EC" id="3.6.4.12" evidence="1"/>
<dbReference type="EMBL" id="CP014226">
    <property type="protein sequence ID" value="AMD00472.1"/>
    <property type="molecule type" value="Genomic_DNA"/>
</dbReference>
<reference evidence="1 2" key="2">
    <citation type="submission" date="2016-02" db="EMBL/GenBank/DDBJ databases">
        <authorList>
            <person name="Wen L."/>
            <person name="He K."/>
            <person name="Yang H."/>
        </authorList>
    </citation>
    <scope>NUCLEOTIDE SEQUENCE [LARGE SCALE GENOMIC DNA]</scope>
    <source>
        <strain evidence="1 2">AGD 8-3</strain>
    </source>
</reference>
<gene>
    <name evidence="1" type="primary">recG_1</name>
    <name evidence="1" type="ORF">LOKO_01404</name>
</gene>
<dbReference type="Gene3D" id="3.40.50.300">
    <property type="entry name" value="P-loop containing nucleotide triphosphate hydrolases"/>
    <property type="match status" value="1"/>
</dbReference>
<evidence type="ECO:0000313" key="2">
    <source>
        <dbReference type="Proteomes" id="UP000063387"/>
    </source>
</evidence>
<sequence length="92" mass="9971">MVVPDERRPDVVARIRHACAEGRQAYWVCTLIEESEALQCQAAEATHAELGDGAARLEPSVWRLDSRLEVIGETGSLPDPEALQAELTACAA</sequence>
<evidence type="ECO:0000313" key="1">
    <source>
        <dbReference type="EMBL" id="AMD00472.1"/>
    </source>
</evidence>
<dbReference type="STRING" id="507626.LOKO_01404"/>
<dbReference type="KEGG" id="hco:LOKO_01404"/>
<dbReference type="PATRIC" id="fig|507626.3.peg.1390"/>
<dbReference type="InterPro" id="IPR027417">
    <property type="entry name" value="P-loop_NTPase"/>
</dbReference>
<proteinExistence type="predicted"/>
<keyword evidence="1" id="KW-0378">Hydrolase</keyword>
<keyword evidence="1" id="KW-0347">Helicase</keyword>